<sequence>MIDKQSPIPIYYQLEQYMKEKIEKGEWRPGEMIPSERELAEMHAISRMTVRQAVNNLVNDGYLIRRRGKGTFVAANKIEQPLKGLTSFSEDMRARGMEPGTVVLGFETIPASLTLAAWLSVSEGAPLYEIRRLRLADGAPMALETLYIPVNLVPGLTRDVVSGSVYEFIEKTLGLSIGTAVQALEASVARQLEAECLQIKEGAPVLLLERRTCLADGRPVEVVKSVYRGDRYKFTVEMERRK</sequence>
<dbReference type="InterPro" id="IPR050679">
    <property type="entry name" value="Bact_HTH_transcr_reg"/>
</dbReference>
<reference evidence="5 6" key="1">
    <citation type="journal article" date="2014" name="Genome Announc.">
        <title>Complete Genome Sequence of the Thermophilic Polychlorinated Biphenyl Degrader Geobacillus sp. Strain JF8 (NBRC 109937).</title>
        <authorList>
            <person name="Shintani M."/>
            <person name="Ohtsubo Y."/>
            <person name="Fukuda K."/>
            <person name="Hosoyama A."/>
            <person name="Ohji S."/>
            <person name="Yamazoe A."/>
            <person name="Fujita N."/>
            <person name="Nagata Y."/>
            <person name="Tsuda M."/>
            <person name="Hatta T."/>
            <person name="Kimbara K."/>
        </authorList>
    </citation>
    <scope>NUCLEOTIDE SEQUENCE [LARGE SCALE GENOMIC DNA]</scope>
    <source>
        <strain evidence="5 6">JF8</strain>
    </source>
</reference>
<dbReference type="SUPFAM" id="SSF46785">
    <property type="entry name" value="Winged helix' DNA-binding domain"/>
    <property type="match status" value="1"/>
</dbReference>
<dbReference type="PATRIC" id="fig|1345697.3.peg.2270"/>
<dbReference type="InterPro" id="IPR036390">
    <property type="entry name" value="WH_DNA-bd_sf"/>
</dbReference>
<dbReference type="SMART" id="SM00866">
    <property type="entry name" value="UTRA"/>
    <property type="match status" value="1"/>
</dbReference>
<dbReference type="CDD" id="cd07377">
    <property type="entry name" value="WHTH_GntR"/>
    <property type="match status" value="1"/>
</dbReference>
<dbReference type="Gene3D" id="3.40.1410.10">
    <property type="entry name" value="Chorismate lyase-like"/>
    <property type="match status" value="1"/>
</dbReference>
<evidence type="ECO:0000259" key="4">
    <source>
        <dbReference type="PROSITE" id="PS50949"/>
    </source>
</evidence>
<proteinExistence type="predicted"/>
<evidence type="ECO:0000313" key="6">
    <source>
        <dbReference type="Proteomes" id="UP000015500"/>
    </source>
</evidence>
<evidence type="ECO:0000256" key="3">
    <source>
        <dbReference type="ARBA" id="ARBA00023163"/>
    </source>
</evidence>
<accession>S5ZE87</accession>
<feature type="domain" description="HTH gntR-type" evidence="4">
    <location>
        <begin position="8"/>
        <end position="76"/>
    </location>
</feature>
<dbReference type="GO" id="GO:0003700">
    <property type="term" value="F:DNA-binding transcription factor activity"/>
    <property type="evidence" value="ECO:0007669"/>
    <property type="project" value="InterPro"/>
</dbReference>
<dbReference type="FunFam" id="1.10.10.10:FF:000079">
    <property type="entry name" value="GntR family transcriptional regulator"/>
    <property type="match status" value="1"/>
</dbReference>
<dbReference type="KEGG" id="gjf:M493_11710"/>
<dbReference type="Proteomes" id="UP000015500">
    <property type="component" value="Chromosome"/>
</dbReference>
<keyword evidence="3" id="KW-0804">Transcription</keyword>
<dbReference type="EMBL" id="CP006254">
    <property type="protein sequence ID" value="AGT32590.1"/>
    <property type="molecule type" value="Genomic_DNA"/>
</dbReference>
<evidence type="ECO:0000313" key="5">
    <source>
        <dbReference type="EMBL" id="AGT32590.1"/>
    </source>
</evidence>
<dbReference type="PANTHER" id="PTHR44846:SF1">
    <property type="entry name" value="MANNOSYL-D-GLYCERATE TRANSPORT_METABOLISM SYSTEM REPRESSOR MNGR-RELATED"/>
    <property type="match status" value="1"/>
</dbReference>
<dbReference type="OrthoDB" id="9815017at2"/>
<dbReference type="Pfam" id="PF07702">
    <property type="entry name" value="UTRA"/>
    <property type="match status" value="1"/>
</dbReference>
<keyword evidence="1" id="KW-0805">Transcription regulation</keyword>
<dbReference type="AlphaFoldDB" id="S5ZE87"/>
<organism evidence="5 6">
    <name type="scientific">Geobacillus genomosp. 3</name>
    <dbReference type="NCBI Taxonomy" id="1921421"/>
    <lineage>
        <taxon>Bacteria</taxon>
        <taxon>Bacillati</taxon>
        <taxon>Bacillota</taxon>
        <taxon>Bacilli</taxon>
        <taxon>Bacillales</taxon>
        <taxon>Anoxybacillaceae</taxon>
        <taxon>Geobacillus</taxon>
    </lineage>
</organism>
<protein>
    <submittedName>
        <fullName evidence="5">GntR family transcriptional regulator</fullName>
    </submittedName>
</protein>
<dbReference type="PANTHER" id="PTHR44846">
    <property type="entry name" value="MANNOSYL-D-GLYCERATE TRANSPORT/METABOLISM SYSTEM REPRESSOR MNGR-RELATED"/>
    <property type="match status" value="1"/>
</dbReference>
<dbReference type="Gene3D" id="1.10.10.10">
    <property type="entry name" value="Winged helix-like DNA-binding domain superfamily/Winged helix DNA-binding domain"/>
    <property type="match status" value="1"/>
</dbReference>
<dbReference type="PRINTS" id="PR00035">
    <property type="entry name" value="HTHGNTR"/>
</dbReference>
<gene>
    <name evidence="5" type="ORF">M493_11710</name>
</gene>
<evidence type="ECO:0000256" key="1">
    <source>
        <dbReference type="ARBA" id="ARBA00023015"/>
    </source>
</evidence>
<dbReference type="SMART" id="SM00345">
    <property type="entry name" value="HTH_GNTR"/>
    <property type="match status" value="1"/>
</dbReference>
<keyword evidence="2" id="KW-0238">DNA-binding</keyword>
<dbReference type="InterPro" id="IPR011663">
    <property type="entry name" value="UTRA"/>
</dbReference>
<dbReference type="HOGENOM" id="CLU_063236_8_2_9"/>
<evidence type="ECO:0000256" key="2">
    <source>
        <dbReference type="ARBA" id="ARBA00023125"/>
    </source>
</evidence>
<dbReference type="Pfam" id="PF00392">
    <property type="entry name" value="GntR"/>
    <property type="match status" value="1"/>
</dbReference>
<name>S5ZE87_GEOG3</name>
<dbReference type="STRING" id="1921421.M493_11710"/>
<dbReference type="InterPro" id="IPR036388">
    <property type="entry name" value="WH-like_DNA-bd_sf"/>
</dbReference>
<dbReference type="GO" id="GO:0003677">
    <property type="term" value="F:DNA binding"/>
    <property type="evidence" value="ECO:0007669"/>
    <property type="project" value="UniProtKB-KW"/>
</dbReference>
<dbReference type="PROSITE" id="PS50949">
    <property type="entry name" value="HTH_GNTR"/>
    <property type="match status" value="1"/>
</dbReference>
<dbReference type="InterPro" id="IPR028978">
    <property type="entry name" value="Chorismate_lyase_/UTRA_dom_sf"/>
</dbReference>
<dbReference type="RefSeq" id="WP_020960390.1">
    <property type="nucleotide sequence ID" value="NC_022080.4"/>
</dbReference>
<keyword evidence="6" id="KW-1185">Reference proteome</keyword>
<dbReference type="GO" id="GO:0045892">
    <property type="term" value="P:negative regulation of DNA-templated transcription"/>
    <property type="evidence" value="ECO:0007669"/>
    <property type="project" value="TreeGrafter"/>
</dbReference>
<dbReference type="InterPro" id="IPR000524">
    <property type="entry name" value="Tscrpt_reg_HTH_GntR"/>
</dbReference>
<dbReference type="SUPFAM" id="SSF64288">
    <property type="entry name" value="Chorismate lyase-like"/>
    <property type="match status" value="1"/>
</dbReference>